<name>A0A160PIZ0_9HYPH</name>
<evidence type="ECO:0000313" key="2">
    <source>
        <dbReference type="EMBL" id="BAU93507.1"/>
    </source>
</evidence>
<dbReference type="Proteomes" id="UP000218288">
    <property type="component" value="Chromosome"/>
</dbReference>
<feature type="region of interest" description="Disordered" evidence="1">
    <location>
        <begin position="1"/>
        <end position="20"/>
    </location>
</feature>
<evidence type="ECO:0000256" key="1">
    <source>
        <dbReference type="SAM" id="MobiDB-lite"/>
    </source>
</evidence>
<organism evidence="2 3">
    <name type="scientific">Methylorubrum populi</name>
    <dbReference type="NCBI Taxonomy" id="223967"/>
    <lineage>
        <taxon>Bacteria</taxon>
        <taxon>Pseudomonadati</taxon>
        <taxon>Pseudomonadota</taxon>
        <taxon>Alphaproteobacteria</taxon>
        <taxon>Hyphomicrobiales</taxon>
        <taxon>Methylobacteriaceae</taxon>
        <taxon>Methylorubrum</taxon>
    </lineage>
</organism>
<dbReference type="OrthoDB" id="8454620at2"/>
<gene>
    <name evidence="2" type="ORF">MPPM_4902</name>
</gene>
<dbReference type="EMBL" id="AP014809">
    <property type="protein sequence ID" value="BAU93507.1"/>
    <property type="molecule type" value="Genomic_DNA"/>
</dbReference>
<evidence type="ECO:0008006" key="4">
    <source>
        <dbReference type="Google" id="ProtNLM"/>
    </source>
</evidence>
<protein>
    <recommendedName>
        <fullName evidence="4">RAG2 PHD domain containing protein</fullName>
    </recommendedName>
</protein>
<dbReference type="AlphaFoldDB" id="A0A160PIZ0"/>
<proteinExistence type="predicted"/>
<reference evidence="2 3" key="1">
    <citation type="journal article" date="2016" name="Genome Announc.">
        <title>Complete Genome Sequence of Methylobacterium populi P-1M, Isolated from Pink-Pigmented Household Biofilm.</title>
        <authorList>
            <person name="Morohoshi T."/>
            <person name="Ikeda T."/>
        </authorList>
    </citation>
    <scope>NUCLEOTIDE SEQUENCE [LARGE SCALE GENOMIC DNA]</scope>
    <source>
        <strain evidence="2 3">P-1M</strain>
    </source>
</reference>
<dbReference type="RefSeq" id="WP_096487223.1">
    <property type="nucleotide sequence ID" value="NZ_AP014809.1"/>
</dbReference>
<evidence type="ECO:0000313" key="3">
    <source>
        <dbReference type="Proteomes" id="UP000218288"/>
    </source>
</evidence>
<accession>A0A160PIZ0</accession>
<sequence length="82" mass="8692">MSPLHHVAPAAESLSAESEASRGLPSYIVGQDGQGRWIALESHGLGGGYFRSREAAFQYAVAETGRRAGAVRLSVEPLRIAL</sequence>